<dbReference type="SUPFAM" id="SSF64182">
    <property type="entry name" value="DHH phosphoesterases"/>
    <property type="match status" value="1"/>
</dbReference>
<gene>
    <name evidence="9" type="primary">recJ</name>
    <name evidence="9" type="ORF">SanaruYs_12240</name>
</gene>
<evidence type="ECO:0000259" key="7">
    <source>
        <dbReference type="Pfam" id="PF02272"/>
    </source>
</evidence>
<name>A0A401U7Y4_9BACT</name>
<reference evidence="9 10" key="1">
    <citation type="submission" date="2018-11" db="EMBL/GenBank/DDBJ databases">
        <title>Chryseotalea sanarue gen. nov., sp., nov., a member of the family Cytophagaceae, isolated from a brackish lake in Hamamatsu Japan.</title>
        <authorList>
            <person name="Maejima Y."/>
            <person name="Iino T."/>
            <person name="Muraguchi Y."/>
            <person name="Fukuda K."/>
            <person name="Ohkuma M."/>
            <person name="Moriuchi R."/>
            <person name="Dohra H."/>
            <person name="Kimbara K."/>
            <person name="Shintani M."/>
        </authorList>
    </citation>
    <scope>NUCLEOTIDE SEQUENCE [LARGE SCALE GENOMIC DNA]</scope>
    <source>
        <strain evidence="9 10">Ys</strain>
    </source>
</reference>
<comment type="similarity">
    <text evidence="1">Belongs to the RecJ family.</text>
</comment>
<evidence type="ECO:0000256" key="2">
    <source>
        <dbReference type="ARBA" id="ARBA00019841"/>
    </source>
</evidence>
<dbReference type="InterPro" id="IPR041122">
    <property type="entry name" value="RecJ_OB"/>
</dbReference>
<evidence type="ECO:0000313" key="9">
    <source>
        <dbReference type="EMBL" id="GCC51004.1"/>
    </source>
</evidence>
<feature type="domain" description="DHHA1" evidence="7">
    <location>
        <begin position="350"/>
        <end position="441"/>
    </location>
</feature>
<feature type="domain" description="RecJ OB" evidence="8">
    <location>
        <begin position="455"/>
        <end position="562"/>
    </location>
</feature>
<proteinExistence type="inferred from homology"/>
<dbReference type="RefSeq" id="WP_127121649.1">
    <property type="nucleotide sequence ID" value="NZ_BHXQ01000002.1"/>
</dbReference>
<organism evidence="9 10">
    <name type="scientific">Chryseotalea sanaruensis</name>
    <dbReference type="NCBI Taxonomy" id="2482724"/>
    <lineage>
        <taxon>Bacteria</taxon>
        <taxon>Pseudomonadati</taxon>
        <taxon>Bacteroidota</taxon>
        <taxon>Cytophagia</taxon>
        <taxon>Cytophagales</taxon>
        <taxon>Chryseotaleaceae</taxon>
        <taxon>Chryseotalea</taxon>
    </lineage>
</organism>
<evidence type="ECO:0000259" key="6">
    <source>
        <dbReference type="Pfam" id="PF01368"/>
    </source>
</evidence>
<dbReference type="GO" id="GO:0008409">
    <property type="term" value="F:5'-3' exonuclease activity"/>
    <property type="evidence" value="ECO:0007669"/>
    <property type="project" value="InterPro"/>
</dbReference>
<dbReference type="InterPro" id="IPR001667">
    <property type="entry name" value="DDH_dom"/>
</dbReference>
<keyword evidence="10" id="KW-1185">Reference proteome</keyword>
<feature type="domain" description="DDH" evidence="6">
    <location>
        <begin position="80"/>
        <end position="229"/>
    </location>
</feature>
<dbReference type="GO" id="GO:0006281">
    <property type="term" value="P:DNA repair"/>
    <property type="evidence" value="ECO:0007669"/>
    <property type="project" value="InterPro"/>
</dbReference>
<evidence type="ECO:0000256" key="3">
    <source>
        <dbReference type="ARBA" id="ARBA00022722"/>
    </source>
</evidence>
<dbReference type="Gene3D" id="3.90.1640.30">
    <property type="match status" value="1"/>
</dbReference>
<evidence type="ECO:0000256" key="1">
    <source>
        <dbReference type="ARBA" id="ARBA00005915"/>
    </source>
</evidence>
<evidence type="ECO:0000313" key="10">
    <source>
        <dbReference type="Proteomes" id="UP000288227"/>
    </source>
</evidence>
<dbReference type="InterPro" id="IPR004610">
    <property type="entry name" value="RecJ"/>
</dbReference>
<dbReference type="PANTHER" id="PTHR30255:SF2">
    <property type="entry name" value="SINGLE-STRANDED-DNA-SPECIFIC EXONUCLEASE RECJ"/>
    <property type="match status" value="1"/>
</dbReference>
<dbReference type="InterPro" id="IPR051673">
    <property type="entry name" value="SSDNA_exonuclease_RecJ"/>
</dbReference>
<comment type="caution">
    <text evidence="9">The sequence shown here is derived from an EMBL/GenBank/DDBJ whole genome shotgun (WGS) entry which is preliminary data.</text>
</comment>
<dbReference type="Gene3D" id="3.10.310.30">
    <property type="match status" value="1"/>
</dbReference>
<evidence type="ECO:0000256" key="4">
    <source>
        <dbReference type="ARBA" id="ARBA00022801"/>
    </source>
</evidence>
<sequence>MQKRWVKKAAPSEDQVKALSQTLNINPLLASILIQRDIDTYEKAKAFFRPTLDDLHNPFLMQDMEKAIERLHKAIRAEEKILIYGDYDVDGTTAVAVVFSYLFSFYKHCEYYVPDRYSEGYGVSQAGIEYAAANGMTLIITLDCGIKASDKVTLADSHGIDFIICDHHLPDANIPTAIAVLDPKREDCTYPYTELSGCGLGFKFIQAYAQKHRDEEEVFQYLDMVAVSIASDIVPITGENRVLTVFGLKKLNENPSPGLKALKEISAIRNELDVSGIVFTIGPRINAAGRIAHATGAVKLLIASTEQEALDLAFAINEKNDQRRVVDLDITGEALAMIEADERIKNANSTVLYKSTWSKGVIGIVASRCIEKYYRPTIILTESNDKITGSARSVHGFDLYEAIEACGDLLDKFGGHRHAAGLTLDHENLDAFIQRFEEVVSARVTDEMKSPVIDIDAEIQLDTITPKFLNILKQMAPFGPENLNPVFEAHHLHIAHSLSAFKDRHIRFFVKQENTSNVLAVVGFDMIKHYESLVSGKHFSMAFTVEENVFNGNTSIQLKIKDLLVND</sequence>
<dbReference type="AlphaFoldDB" id="A0A401U7Y4"/>
<dbReference type="EMBL" id="BHXQ01000002">
    <property type="protein sequence ID" value="GCC51004.1"/>
    <property type="molecule type" value="Genomic_DNA"/>
</dbReference>
<dbReference type="Pfam" id="PF02272">
    <property type="entry name" value="DHHA1"/>
    <property type="match status" value="1"/>
</dbReference>
<dbReference type="OrthoDB" id="9809852at2"/>
<dbReference type="Pfam" id="PF01368">
    <property type="entry name" value="DHH"/>
    <property type="match status" value="1"/>
</dbReference>
<keyword evidence="5 9" id="KW-0269">Exonuclease</keyword>
<dbReference type="Proteomes" id="UP000288227">
    <property type="component" value="Unassembled WGS sequence"/>
</dbReference>
<keyword evidence="3" id="KW-0540">Nuclease</keyword>
<accession>A0A401U7Y4</accession>
<evidence type="ECO:0000256" key="5">
    <source>
        <dbReference type="ARBA" id="ARBA00022839"/>
    </source>
</evidence>
<keyword evidence="4" id="KW-0378">Hydrolase</keyword>
<dbReference type="GO" id="GO:0006310">
    <property type="term" value="P:DNA recombination"/>
    <property type="evidence" value="ECO:0007669"/>
    <property type="project" value="InterPro"/>
</dbReference>
<dbReference type="NCBIfam" id="TIGR00644">
    <property type="entry name" value="recJ"/>
    <property type="match status" value="1"/>
</dbReference>
<protein>
    <recommendedName>
        <fullName evidence="2">Single-stranded-DNA-specific exonuclease RecJ</fullName>
    </recommendedName>
</protein>
<evidence type="ECO:0000259" key="8">
    <source>
        <dbReference type="Pfam" id="PF17768"/>
    </source>
</evidence>
<dbReference type="Pfam" id="PF17768">
    <property type="entry name" value="RecJ_OB"/>
    <property type="match status" value="1"/>
</dbReference>
<dbReference type="InterPro" id="IPR003156">
    <property type="entry name" value="DHHA1_dom"/>
</dbReference>
<dbReference type="PANTHER" id="PTHR30255">
    <property type="entry name" value="SINGLE-STRANDED-DNA-SPECIFIC EXONUCLEASE RECJ"/>
    <property type="match status" value="1"/>
</dbReference>
<dbReference type="GO" id="GO:0003676">
    <property type="term" value="F:nucleic acid binding"/>
    <property type="evidence" value="ECO:0007669"/>
    <property type="project" value="InterPro"/>
</dbReference>
<dbReference type="InterPro" id="IPR038763">
    <property type="entry name" value="DHH_sf"/>
</dbReference>